<accession>A0A2P8VL86</accession>
<keyword evidence="3" id="KW-1185">Reference proteome</keyword>
<dbReference type="InterPro" id="IPR018490">
    <property type="entry name" value="cNMP-bd_dom_sf"/>
</dbReference>
<dbReference type="SUPFAM" id="SSF51206">
    <property type="entry name" value="cAMP-binding domain-like"/>
    <property type="match status" value="1"/>
</dbReference>
<dbReference type="AlphaFoldDB" id="A0A2P8VL86"/>
<dbReference type="RefSeq" id="WP_106876959.1">
    <property type="nucleotide sequence ID" value="NZ_JAXCWX010000007.1"/>
</dbReference>
<dbReference type="Gene3D" id="2.60.120.10">
    <property type="entry name" value="Jelly Rolls"/>
    <property type="match status" value="1"/>
</dbReference>
<protein>
    <submittedName>
        <fullName evidence="2">Crp/Fnr family transcriptional regulator</fullName>
    </submittedName>
</protein>
<sequence length="208" mass="23802">MNEKPFSLPPLSERSPWSQRLLDELLPLAQIKRYPKGTRLNLGSGAEQTCYMVVNGWINVYRAADDLLILSVPGPTLMGIAIHEAYIITSTPCSIAAMPVEELHRHVQEKNLWEQLARHIMVLTHKLYVYSRKLSAPTAYEIICNQLVELINEPESLRKEIAVERYIRDKTHLSRSSVMKILSSLRAGEYIVIDNGRLVEIRHLPSKY</sequence>
<reference evidence="2 3" key="1">
    <citation type="submission" date="2018-03" db="EMBL/GenBank/DDBJ databases">
        <title>Draft genome sequence of the first documented clinical Siccibacter turicensis isolate in Austria.</title>
        <authorList>
            <person name="Lepuschitz S."/>
            <person name="Pekard-Amenitsch S."/>
            <person name="Haunold R."/>
            <person name="Schill S."/>
            <person name="Mach R."/>
            <person name="Allerberger F."/>
            <person name="Ruppitsch W."/>
            <person name="Forsythe S.J."/>
        </authorList>
    </citation>
    <scope>NUCLEOTIDE SEQUENCE [LARGE SCALE GENOMIC DNA]</scope>
    <source>
        <strain evidence="2 3">6100069499-17</strain>
    </source>
</reference>
<comment type="caution">
    <text evidence="2">The sequence shown here is derived from an EMBL/GenBank/DDBJ whole genome shotgun (WGS) entry which is preliminary data.</text>
</comment>
<gene>
    <name evidence="2" type="ORF">C7G83_09020</name>
</gene>
<dbReference type="InterPro" id="IPR014710">
    <property type="entry name" value="RmlC-like_jellyroll"/>
</dbReference>
<dbReference type="Proteomes" id="UP000240212">
    <property type="component" value="Unassembled WGS sequence"/>
</dbReference>
<dbReference type="InterPro" id="IPR041687">
    <property type="entry name" value="HTH_46"/>
</dbReference>
<evidence type="ECO:0000313" key="2">
    <source>
        <dbReference type="EMBL" id="PSN08302.1"/>
    </source>
</evidence>
<dbReference type="Pfam" id="PF15977">
    <property type="entry name" value="HTH_46"/>
    <property type="match status" value="1"/>
</dbReference>
<name>A0A2P8VL86_9ENTR</name>
<proteinExistence type="predicted"/>
<dbReference type="OrthoDB" id="6625231at2"/>
<feature type="domain" description="IprA winged helix-turn-helix" evidence="1">
    <location>
        <begin position="139"/>
        <end position="206"/>
    </location>
</feature>
<evidence type="ECO:0000259" key="1">
    <source>
        <dbReference type="Pfam" id="PF15977"/>
    </source>
</evidence>
<organism evidence="2 3">
    <name type="scientific">Siccibacter turicensis</name>
    <dbReference type="NCBI Taxonomy" id="357233"/>
    <lineage>
        <taxon>Bacteria</taxon>
        <taxon>Pseudomonadati</taxon>
        <taxon>Pseudomonadota</taxon>
        <taxon>Gammaproteobacteria</taxon>
        <taxon>Enterobacterales</taxon>
        <taxon>Enterobacteriaceae</taxon>
        <taxon>Siccibacter</taxon>
    </lineage>
</organism>
<evidence type="ECO:0000313" key="3">
    <source>
        <dbReference type="Proteomes" id="UP000240212"/>
    </source>
</evidence>
<dbReference type="EMBL" id="PYEP01000003">
    <property type="protein sequence ID" value="PSN08302.1"/>
    <property type="molecule type" value="Genomic_DNA"/>
</dbReference>